<reference evidence="1" key="2">
    <citation type="submission" date="2021-08" db="EMBL/GenBank/DDBJ databases">
        <authorList>
            <person name="Tani A."/>
            <person name="Ola A."/>
            <person name="Ogura Y."/>
            <person name="Katsura K."/>
            <person name="Hayashi T."/>
        </authorList>
    </citation>
    <scope>NUCLEOTIDE SEQUENCE</scope>
    <source>
        <strain evidence="1">NBRC 15686</strain>
    </source>
</reference>
<dbReference type="Proteomes" id="UP001055039">
    <property type="component" value="Unassembled WGS sequence"/>
</dbReference>
<proteinExistence type="predicted"/>
<protein>
    <submittedName>
        <fullName evidence="1">Uncharacterized protein</fullName>
    </submittedName>
</protein>
<reference evidence="1" key="1">
    <citation type="journal article" date="2021" name="Front. Microbiol.">
        <title>Comprehensive Comparative Genomics and Phenotyping of Methylobacterium Species.</title>
        <authorList>
            <person name="Alessa O."/>
            <person name="Ogura Y."/>
            <person name="Fujitani Y."/>
            <person name="Takami H."/>
            <person name="Hayashi T."/>
            <person name="Sahin N."/>
            <person name="Tani A."/>
        </authorList>
    </citation>
    <scope>NUCLEOTIDE SEQUENCE</scope>
    <source>
        <strain evidence="1">NBRC 15686</strain>
    </source>
</reference>
<dbReference type="EMBL" id="BPRC01000001">
    <property type="protein sequence ID" value="GJE63204.1"/>
    <property type="molecule type" value="Genomic_DNA"/>
</dbReference>
<evidence type="ECO:0000313" key="1">
    <source>
        <dbReference type="EMBL" id="GJE63204.1"/>
    </source>
</evidence>
<comment type="caution">
    <text evidence="1">The sequence shown here is derived from an EMBL/GenBank/DDBJ whole genome shotgun (WGS) entry which is preliminary data.</text>
</comment>
<evidence type="ECO:0000313" key="2">
    <source>
        <dbReference type="Proteomes" id="UP001055039"/>
    </source>
</evidence>
<name>A0ABQ4U7M4_9HYPH</name>
<accession>A0ABQ4U7M4</accession>
<sequence>MKPVFINDTTLLLCTVTVEGIEAGSRAIDICVLTKIIDGWIDEDGKRDWLNENTPGWMPWINHTLREFYYHDELVLIFKNENDAFAFRLRWL</sequence>
<keyword evidence="2" id="KW-1185">Reference proteome</keyword>
<organism evidence="1 2">
    <name type="scientific">Methylorubrum aminovorans</name>
    <dbReference type="NCBI Taxonomy" id="269069"/>
    <lineage>
        <taxon>Bacteria</taxon>
        <taxon>Pseudomonadati</taxon>
        <taxon>Pseudomonadota</taxon>
        <taxon>Alphaproteobacteria</taxon>
        <taxon>Hyphomicrobiales</taxon>
        <taxon>Methylobacteriaceae</taxon>
        <taxon>Methylorubrum</taxon>
    </lineage>
</organism>
<gene>
    <name evidence="1" type="ORF">LNAOJCKE_0398</name>
</gene>